<gene>
    <name evidence="2" type="ORF">GGR39_001601</name>
</gene>
<dbReference type="Pfam" id="PF08808">
    <property type="entry name" value="RES"/>
    <property type="match status" value="1"/>
</dbReference>
<accession>A0A7W6BXW3</accession>
<reference evidence="2 3" key="1">
    <citation type="submission" date="2020-08" db="EMBL/GenBank/DDBJ databases">
        <title>Genomic Encyclopedia of Type Strains, Phase IV (KMG-IV): sequencing the most valuable type-strain genomes for metagenomic binning, comparative biology and taxonomic classification.</title>
        <authorList>
            <person name="Goeker M."/>
        </authorList>
    </citation>
    <scope>NUCLEOTIDE SEQUENCE [LARGE SCALE GENOMIC DNA]</scope>
    <source>
        <strain evidence="2 3">DSM 27568</strain>
    </source>
</reference>
<protein>
    <submittedName>
        <fullName evidence="2">RES domain-containing protein</fullName>
    </submittedName>
</protein>
<evidence type="ECO:0000313" key="2">
    <source>
        <dbReference type="EMBL" id="MBB3939951.1"/>
    </source>
</evidence>
<evidence type="ECO:0000313" key="3">
    <source>
        <dbReference type="Proteomes" id="UP000561459"/>
    </source>
</evidence>
<dbReference type="Proteomes" id="UP000561459">
    <property type="component" value="Unassembled WGS sequence"/>
</dbReference>
<dbReference type="AlphaFoldDB" id="A0A7W6BXW3"/>
<dbReference type="RefSeq" id="WP_183616636.1">
    <property type="nucleotide sequence ID" value="NZ_JACIDY010000003.1"/>
</dbReference>
<feature type="domain" description="RES" evidence="1">
    <location>
        <begin position="2"/>
        <end position="136"/>
    </location>
</feature>
<name>A0A7W6BXW3_9SPHN</name>
<evidence type="ECO:0000259" key="1">
    <source>
        <dbReference type="Pfam" id="PF08808"/>
    </source>
</evidence>
<proteinExistence type="predicted"/>
<comment type="caution">
    <text evidence="2">The sequence shown here is derived from an EMBL/GenBank/DDBJ whole genome shotgun (WGS) entry which is preliminary data.</text>
</comment>
<organism evidence="2 3">
    <name type="scientific">Novosphingobium fluoreni</name>
    <dbReference type="NCBI Taxonomy" id="1391222"/>
    <lineage>
        <taxon>Bacteria</taxon>
        <taxon>Pseudomonadati</taxon>
        <taxon>Pseudomonadota</taxon>
        <taxon>Alphaproteobacteria</taxon>
        <taxon>Sphingomonadales</taxon>
        <taxon>Sphingomonadaceae</taxon>
        <taxon>Novosphingobium</taxon>
    </lineage>
</organism>
<dbReference type="InterPro" id="IPR014914">
    <property type="entry name" value="RES_dom"/>
</dbReference>
<sequence>MRLWRVTRAPFAALDGEGARIHGGRYSAPGLPVVALANEAALAVLITLRYLPPDLAGVAEDYVLGWTEVDAVPERMADDGDDRRLRDSVGLWLEERRSLLAAISSRVLPEADVVLLNPRHPDAAGVPPLRTRPFDFAACLHTPPMRERFAQGG</sequence>
<dbReference type="EMBL" id="JACIDY010000003">
    <property type="protein sequence ID" value="MBB3939951.1"/>
    <property type="molecule type" value="Genomic_DNA"/>
</dbReference>
<keyword evidence="3" id="KW-1185">Reference proteome</keyword>